<sequence length="396" mass="44716">MSKVNHGERDHALLSASGASRWINCPPSARLTDAIPDNRNSEYAKQGEAAHEYSEHILRAYLSGHDGADVQAVQDFEATNPYFDEEMLEKVSEYVDYVIETYEKEEEDMLTTYMAIETELDYSNWAEDGFGTGDILIVNDERLHVIDLKYGKGVHVSAEDNSQLKMYALGAMNHFKDEYDFKDIVLHICQPRLGNFSTFEINAIDLLKWAQLVVRPAAKLAFAGEGEFKAGDHCRWCKVKGNCNARAEENLKALEYEFQEPALIPDEDIGTILHLAMQLKAWAGDVESYVKKQVLQGKQIDGWKQVKGRSSRKFTDVHKVQARLEDDLIDEEVFLKEPEMKSLSVIEKALGKKAFKELLGDLIEVSEGSPTLAPASDPRKAVNTIQADFADEEWED</sequence>
<dbReference type="InterPro" id="IPR011604">
    <property type="entry name" value="PDDEXK-like_dom_sf"/>
</dbReference>
<keyword evidence="2" id="KW-1185">Reference proteome</keyword>
<dbReference type="Gene3D" id="3.90.320.10">
    <property type="match status" value="1"/>
</dbReference>
<dbReference type="EMBL" id="ON366410">
    <property type="protein sequence ID" value="USL89269.1"/>
    <property type="molecule type" value="Genomic_DNA"/>
</dbReference>
<evidence type="ECO:0000313" key="2">
    <source>
        <dbReference type="Proteomes" id="UP001214971"/>
    </source>
</evidence>
<protein>
    <submittedName>
        <fullName evidence="1">Nuclease</fullName>
    </submittedName>
</protein>
<proteinExistence type="predicted"/>
<dbReference type="Pfam" id="PF10926">
    <property type="entry name" value="DUF2800"/>
    <property type="match status" value="1"/>
</dbReference>
<accession>A0AAE9S2F4</accession>
<dbReference type="InterPro" id="IPR021229">
    <property type="entry name" value="DUF2800"/>
</dbReference>
<name>A0AAE9S2F4_9CAUD</name>
<gene>
    <name evidence="1" type="ORF">vBBceSLY1_00050</name>
</gene>
<organism evidence="1 2">
    <name type="scientific">Bacillus phage vB_BceS_LY1</name>
    <dbReference type="NCBI Taxonomy" id="2950459"/>
    <lineage>
        <taxon>Viruses</taxon>
        <taxon>Duplodnaviria</taxon>
        <taxon>Heunggongvirae</taxon>
        <taxon>Uroviricota</taxon>
        <taxon>Caudoviricetes</taxon>
        <taxon>Gutmannvirinae</taxon>
        <taxon>Layangavirus</taxon>
        <taxon>Layangavirus LY1</taxon>
    </lineage>
</organism>
<dbReference type="Proteomes" id="UP001214971">
    <property type="component" value="Segment"/>
</dbReference>
<reference evidence="1" key="1">
    <citation type="submission" date="2022-04" db="EMBL/GenBank/DDBJ databases">
        <authorList>
            <person name="Yang M."/>
            <person name="Tan S."/>
        </authorList>
    </citation>
    <scope>NUCLEOTIDE SEQUENCE</scope>
</reference>
<evidence type="ECO:0000313" key="1">
    <source>
        <dbReference type="EMBL" id="USL89269.1"/>
    </source>
</evidence>